<dbReference type="Proteomes" id="UP000525078">
    <property type="component" value="Unassembled WGS sequence"/>
</dbReference>
<comment type="caution">
    <text evidence="2">The sequence shown here is derived from an EMBL/GenBank/DDBJ whole genome shotgun (WGS) entry which is preliminary data.</text>
</comment>
<feature type="domain" description="RNase H type-1" evidence="1">
    <location>
        <begin position="358"/>
        <end position="433"/>
    </location>
</feature>
<sequence>MARRIEGWKSRLLSLAGRTTLIQSVALSVPIYTMSSFLIPKSICTALDKLVRRFWWKGSDDSNRFLALANWDSICVPKRWGGLGFKKFEDLNFALVAKLGWNLAAGSNAVWCQVFKDKYFRRSSSFWSTPKSSSWSYGARSIVATREFIRDESCFMIGNGDLVDIWNSPWLPSYEWERYEASFNPRIREKGVRISSLFTPKSGGWNREALETWFLPGLVKDALEVPRLPLVAKDELFWKSAPDDSMAFDDNLDLVKWLVNPWGTPLSGSDIAKFSTYAISLCFVMWRARNSAFHEGHTPVVPKIQHDISLMVADCSVFEPPSLEQQGQALLQVEDIWGGHWTDVNVFVDAAIRGDFGIIAILVLDRSGVMIEAATAKRKASSPFAAELEAFHWGCCRILQSGWHHASLFSDCQQVVKGLAAGFSSEWRARALLSRSRRTRCRRRSKKTETLHSQTIKACPYNQNSFSPSSRERGTKGFIIN</sequence>
<proteinExistence type="predicted"/>
<name>A0A7J6F969_CANSA</name>
<evidence type="ECO:0000313" key="3">
    <source>
        <dbReference type="Proteomes" id="UP000525078"/>
    </source>
</evidence>
<organism evidence="2 3">
    <name type="scientific">Cannabis sativa</name>
    <name type="common">Hemp</name>
    <name type="synonym">Marijuana</name>
    <dbReference type="NCBI Taxonomy" id="3483"/>
    <lineage>
        <taxon>Eukaryota</taxon>
        <taxon>Viridiplantae</taxon>
        <taxon>Streptophyta</taxon>
        <taxon>Embryophyta</taxon>
        <taxon>Tracheophyta</taxon>
        <taxon>Spermatophyta</taxon>
        <taxon>Magnoliopsida</taxon>
        <taxon>eudicotyledons</taxon>
        <taxon>Gunneridae</taxon>
        <taxon>Pentapetalae</taxon>
        <taxon>rosids</taxon>
        <taxon>fabids</taxon>
        <taxon>Rosales</taxon>
        <taxon>Cannabaceae</taxon>
        <taxon>Cannabis</taxon>
    </lineage>
</organism>
<accession>A0A7J6F969</accession>
<protein>
    <recommendedName>
        <fullName evidence="1">RNase H type-1 domain-containing protein</fullName>
    </recommendedName>
</protein>
<gene>
    <name evidence="2" type="ORF">F8388_006446</name>
</gene>
<evidence type="ECO:0000259" key="1">
    <source>
        <dbReference type="Pfam" id="PF13456"/>
    </source>
</evidence>
<dbReference type="PANTHER" id="PTHR33116">
    <property type="entry name" value="REVERSE TRANSCRIPTASE ZINC-BINDING DOMAIN-CONTAINING PROTEIN-RELATED-RELATED"/>
    <property type="match status" value="1"/>
</dbReference>
<evidence type="ECO:0000313" key="2">
    <source>
        <dbReference type="EMBL" id="KAF4367138.1"/>
    </source>
</evidence>
<dbReference type="EMBL" id="JAATIP010000144">
    <property type="protein sequence ID" value="KAF4367138.1"/>
    <property type="molecule type" value="Genomic_DNA"/>
</dbReference>
<dbReference type="GO" id="GO:0003676">
    <property type="term" value="F:nucleic acid binding"/>
    <property type="evidence" value="ECO:0007669"/>
    <property type="project" value="InterPro"/>
</dbReference>
<dbReference type="Pfam" id="PF13456">
    <property type="entry name" value="RVT_3"/>
    <property type="match status" value="1"/>
</dbReference>
<dbReference type="Gene3D" id="3.30.420.10">
    <property type="entry name" value="Ribonuclease H-like superfamily/Ribonuclease H"/>
    <property type="match status" value="1"/>
</dbReference>
<dbReference type="GO" id="GO:0004523">
    <property type="term" value="F:RNA-DNA hybrid ribonuclease activity"/>
    <property type="evidence" value="ECO:0007669"/>
    <property type="project" value="InterPro"/>
</dbReference>
<dbReference type="InterPro" id="IPR036397">
    <property type="entry name" value="RNaseH_sf"/>
</dbReference>
<dbReference type="PANTHER" id="PTHR33116:SF86">
    <property type="entry name" value="REVERSE TRANSCRIPTASE DOMAIN-CONTAINING PROTEIN"/>
    <property type="match status" value="1"/>
</dbReference>
<dbReference type="InterPro" id="IPR012337">
    <property type="entry name" value="RNaseH-like_sf"/>
</dbReference>
<reference evidence="2 3" key="1">
    <citation type="journal article" date="2020" name="bioRxiv">
        <title>Sequence and annotation of 42 cannabis genomes reveals extensive copy number variation in cannabinoid synthesis and pathogen resistance genes.</title>
        <authorList>
            <person name="Mckernan K.J."/>
            <person name="Helbert Y."/>
            <person name="Kane L.T."/>
            <person name="Ebling H."/>
            <person name="Zhang L."/>
            <person name="Liu B."/>
            <person name="Eaton Z."/>
            <person name="Mclaughlin S."/>
            <person name="Kingan S."/>
            <person name="Baybayan P."/>
            <person name="Concepcion G."/>
            <person name="Jordan M."/>
            <person name="Riva A."/>
            <person name="Barbazuk W."/>
            <person name="Harkins T."/>
        </authorList>
    </citation>
    <scope>NUCLEOTIDE SEQUENCE [LARGE SCALE GENOMIC DNA]</scope>
    <source>
        <strain evidence="3">cv. Jamaican Lion 4</strain>
        <tissue evidence="2">Leaf</tissue>
    </source>
</reference>
<dbReference type="SUPFAM" id="SSF53098">
    <property type="entry name" value="Ribonuclease H-like"/>
    <property type="match status" value="1"/>
</dbReference>
<dbReference type="AlphaFoldDB" id="A0A7J6F969"/>
<dbReference type="InterPro" id="IPR002156">
    <property type="entry name" value="RNaseH_domain"/>
</dbReference>